<dbReference type="Gene3D" id="2.60.40.790">
    <property type="match status" value="1"/>
</dbReference>
<feature type="compositionally biased region" description="Basic and acidic residues" evidence="6">
    <location>
        <begin position="105"/>
        <end position="114"/>
    </location>
</feature>
<feature type="region of interest" description="Disordered" evidence="6">
    <location>
        <begin position="104"/>
        <end position="177"/>
    </location>
</feature>
<dbReference type="CDD" id="cd06464">
    <property type="entry name" value="ACD_sHsps-like"/>
    <property type="match status" value="1"/>
</dbReference>
<organism evidence="9 10">
    <name type="scientific">Nyssa sinensis</name>
    <dbReference type="NCBI Taxonomy" id="561372"/>
    <lineage>
        <taxon>Eukaryota</taxon>
        <taxon>Viridiplantae</taxon>
        <taxon>Streptophyta</taxon>
        <taxon>Embryophyta</taxon>
        <taxon>Tracheophyta</taxon>
        <taxon>Spermatophyta</taxon>
        <taxon>Magnoliopsida</taxon>
        <taxon>eudicotyledons</taxon>
        <taxon>Gunneridae</taxon>
        <taxon>Pentapetalae</taxon>
        <taxon>asterids</taxon>
        <taxon>Cornales</taxon>
        <taxon>Nyssaceae</taxon>
        <taxon>Nyssa</taxon>
    </lineage>
</organism>
<gene>
    <name evidence="9" type="ORF">F0562_022417</name>
</gene>
<evidence type="ECO:0000313" key="10">
    <source>
        <dbReference type="Proteomes" id="UP000325577"/>
    </source>
</evidence>
<keyword evidence="10" id="KW-1185">Reference proteome</keyword>
<reference evidence="9 10" key="1">
    <citation type="submission" date="2019-09" db="EMBL/GenBank/DDBJ databases">
        <title>A chromosome-level genome assembly of the Chinese tupelo Nyssa sinensis.</title>
        <authorList>
            <person name="Yang X."/>
            <person name="Kang M."/>
            <person name="Yang Y."/>
            <person name="Xiong H."/>
            <person name="Wang M."/>
            <person name="Zhang Z."/>
            <person name="Wang Z."/>
            <person name="Wu H."/>
            <person name="Ma T."/>
            <person name="Liu J."/>
            <person name="Xi Z."/>
        </authorList>
    </citation>
    <scope>NUCLEOTIDE SEQUENCE [LARGE SCALE GENOMIC DNA]</scope>
    <source>
        <strain evidence="9">J267</strain>
        <tissue evidence="9">Leaf</tissue>
    </source>
</reference>
<sequence length="255" mass="28825">MEDGKQQAVSTREYVDFEPSIDWSFEEDCDTLLLNLPGFKKEHLRVQLLPTRTLKISGERQVRNNKWSRFVKDFLLSEHCNVDKITAIYTDGVLYVKQPKIITPEAKEDEEKPSSEAPQPQELPDDEPRPQQTVQDQQHIQKSTTSMTENTNNVPEKVPEKKGLSNADENATFTTRKTSEKYENLGDAVKDATKTESGNANNIVEDGGKTEPENYEQPLAGLRKSRVFMNLVLVILAALVLGIYVTNLIKSSKQS</sequence>
<dbReference type="GO" id="GO:0006952">
    <property type="term" value="P:defense response"/>
    <property type="evidence" value="ECO:0007669"/>
    <property type="project" value="UniProtKB-KW"/>
</dbReference>
<evidence type="ECO:0000256" key="5">
    <source>
        <dbReference type="RuleBase" id="RU003616"/>
    </source>
</evidence>
<dbReference type="PANTHER" id="PTHR43670:SF73">
    <property type="entry name" value="INACTIVE PROTEIN RESTRICTED TEV MOVEMENT 2-LIKE"/>
    <property type="match status" value="1"/>
</dbReference>
<dbReference type="GO" id="GO:0005886">
    <property type="term" value="C:plasma membrane"/>
    <property type="evidence" value="ECO:0007669"/>
    <property type="project" value="UniProtKB-SubCell"/>
</dbReference>
<proteinExistence type="inferred from homology"/>
<keyword evidence="7" id="KW-0812">Transmembrane</keyword>
<evidence type="ECO:0000256" key="3">
    <source>
        <dbReference type="ARBA" id="ARBA00022821"/>
    </source>
</evidence>
<evidence type="ECO:0000256" key="1">
    <source>
        <dbReference type="ARBA" id="ARBA00004162"/>
    </source>
</evidence>
<keyword evidence="7" id="KW-0472">Membrane</keyword>
<evidence type="ECO:0000313" key="9">
    <source>
        <dbReference type="EMBL" id="KAA8544405.1"/>
    </source>
</evidence>
<keyword evidence="2" id="KW-1003">Cell membrane</keyword>
<evidence type="ECO:0000256" key="6">
    <source>
        <dbReference type="SAM" id="MobiDB-lite"/>
    </source>
</evidence>
<evidence type="ECO:0000256" key="7">
    <source>
        <dbReference type="SAM" id="Phobius"/>
    </source>
</evidence>
<keyword evidence="7" id="KW-1133">Transmembrane helix</keyword>
<feature type="domain" description="SHSP" evidence="8">
    <location>
        <begin position="12"/>
        <end position="115"/>
    </location>
</feature>
<keyword evidence="3" id="KW-0611">Plant defense</keyword>
<feature type="transmembrane region" description="Helical" evidence="7">
    <location>
        <begin position="227"/>
        <end position="249"/>
    </location>
</feature>
<dbReference type="SUPFAM" id="SSF49764">
    <property type="entry name" value="HSP20-like chaperones"/>
    <property type="match status" value="1"/>
</dbReference>
<accession>A0A5J5BMQ4</accession>
<evidence type="ECO:0000256" key="4">
    <source>
        <dbReference type="PROSITE-ProRule" id="PRU00285"/>
    </source>
</evidence>
<protein>
    <recommendedName>
        <fullName evidence="8">SHSP domain-containing protein</fullName>
    </recommendedName>
</protein>
<evidence type="ECO:0000256" key="2">
    <source>
        <dbReference type="ARBA" id="ARBA00022475"/>
    </source>
</evidence>
<feature type="compositionally biased region" description="Polar residues" evidence="6">
    <location>
        <begin position="167"/>
        <end position="176"/>
    </location>
</feature>
<comment type="similarity">
    <text evidence="4 5">Belongs to the small heat shock protein (HSP20) family.</text>
</comment>
<dbReference type="PANTHER" id="PTHR43670">
    <property type="entry name" value="HEAT SHOCK PROTEIN 26"/>
    <property type="match status" value="1"/>
</dbReference>
<evidence type="ECO:0000259" key="8">
    <source>
        <dbReference type="PROSITE" id="PS01031"/>
    </source>
</evidence>
<dbReference type="Proteomes" id="UP000325577">
    <property type="component" value="Linkage Group LG11"/>
</dbReference>
<dbReference type="InterPro" id="IPR002068">
    <property type="entry name" value="A-crystallin/Hsp20_dom"/>
</dbReference>
<dbReference type="AlphaFoldDB" id="A0A5J5BMQ4"/>
<feature type="compositionally biased region" description="Polar residues" evidence="6">
    <location>
        <begin position="130"/>
        <end position="154"/>
    </location>
</feature>
<dbReference type="Pfam" id="PF00011">
    <property type="entry name" value="HSP20"/>
    <property type="match status" value="1"/>
</dbReference>
<dbReference type="GO" id="GO:0034605">
    <property type="term" value="P:cellular response to heat"/>
    <property type="evidence" value="ECO:0007669"/>
    <property type="project" value="TreeGrafter"/>
</dbReference>
<name>A0A5J5BMQ4_9ASTE</name>
<dbReference type="EMBL" id="CM018034">
    <property type="protein sequence ID" value="KAA8544405.1"/>
    <property type="molecule type" value="Genomic_DNA"/>
</dbReference>
<dbReference type="OrthoDB" id="1431247at2759"/>
<dbReference type="InterPro" id="IPR008978">
    <property type="entry name" value="HSP20-like_chaperone"/>
</dbReference>
<comment type="subcellular location">
    <subcellularLocation>
        <location evidence="1">Cell membrane</location>
        <topology evidence="1">Single-pass membrane protein</topology>
    </subcellularLocation>
</comment>
<dbReference type="PROSITE" id="PS01031">
    <property type="entry name" value="SHSP"/>
    <property type="match status" value="1"/>
</dbReference>